<keyword evidence="12" id="KW-0472">Membrane</keyword>
<keyword evidence="3" id="KW-1003">Cell membrane</keyword>
<dbReference type="PANTHER" id="PTHR45792:SF8">
    <property type="entry name" value="DIACYLGLYCEROL LIPASE-ALPHA"/>
    <property type="match status" value="1"/>
</dbReference>
<dbReference type="Proteomes" id="UP001190700">
    <property type="component" value="Unassembled WGS sequence"/>
</dbReference>
<dbReference type="InterPro" id="IPR002921">
    <property type="entry name" value="Fungal_lipase-type"/>
</dbReference>
<evidence type="ECO:0000256" key="5">
    <source>
        <dbReference type="ARBA" id="ARBA00022692"/>
    </source>
</evidence>
<gene>
    <name evidence="17" type="ORF">CYMTET_12912</name>
</gene>
<evidence type="ECO:0000256" key="10">
    <source>
        <dbReference type="ARBA" id="ARBA00022989"/>
    </source>
</evidence>
<evidence type="ECO:0000313" key="18">
    <source>
        <dbReference type="Proteomes" id="UP001190700"/>
    </source>
</evidence>
<evidence type="ECO:0000256" key="11">
    <source>
        <dbReference type="ARBA" id="ARBA00023098"/>
    </source>
</evidence>
<dbReference type="Gene3D" id="3.40.50.1820">
    <property type="entry name" value="alpha/beta hydrolase"/>
    <property type="match status" value="1"/>
</dbReference>
<dbReference type="GO" id="GO:0016298">
    <property type="term" value="F:lipase activity"/>
    <property type="evidence" value="ECO:0007669"/>
    <property type="project" value="TreeGrafter"/>
</dbReference>
<proteinExistence type="predicted"/>
<dbReference type="EC" id="3.1.1.116" evidence="14"/>
<keyword evidence="5" id="KW-0812">Transmembrane</keyword>
<keyword evidence="11" id="KW-0443">Lipid metabolism</keyword>
<dbReference type="GO" id="GO:0046340">
    <property type="term" value="P:diacylglycerol catabolic process"/>
    <property type="evidence" value="ECO:0007669"/>
    <property type="project" value="TreeGrafter"/>
</dbReference>
<evidence type="ECO:0000259" key="16">
    <source>
        <dbReference type="Pfam" id="PF01764"/>
    </source>
</evidence>
<evidence type="ECO:0000256" key="6">
    <source>
        <dbReference type="ARBA" id="ARBA00022723"/>
    </source>
</evidence>
<protein>
    <recommendedName>
        <fullName evidence="14">sn-1-specific diacylglycerol lipase</fullName>
        <ecNumber evidence="14">3.1.1.116</ecNumber>
    </recommendedName>
</protein>
<comment type="caution">
    <text evidence="17">The sequence shown here is derived from an EMBL/GenBank/DDBJ whole genome shotgun (WGS) entry which is preliminary data.</text>
</comment>
<comment type="cofactor">
    <cofactor evidence="1">
        <name>Ca(2+)</name>
        <dbReference type="ChEBI" id="CHEBI:29108"/>
    </cofactor>
</comment>
<evidence type="ECO:0000256" key="8">
    <source>
        <dbReference type="ARBA" id="ARBA00022837"/>
    </source>
</evidence>
<feature type="region of interest" description="Disordered" evidence="15">
    <location>
        <begin position="1"/>
        <end position="50"/>
    </location>
</feature>
<dbReference type="PANTHER" id="PTHR45792">
    <property type="entry name" value="DIACYLGLYCEROL LIPASE HOMOLOG-RELATED"/>
    <property type="match status" value="1"/>
</dbReference>
<dbReference type="GO" id="GO:0019369">
    <property type="term" value="P:arachidonate metabolic process"/>
    <property type="evidence" value="ECO:0007669"/>
    <property type="project" value="TreeGrafter"/>
</dbReference>
<feature type="domain" description="Fungal lipase-type" evidence="16">
    <location>
        <begin position="339"/>
        <end position="491"/>
    </location>
</feature>
<evidence type="ECO:0000313" key="17">
    <source>
        <dbReference type="EMBL" id="KAK3279192.1"/>
    </source>
</evidence>
<evidence type="ECO:0000256" key="7">
    <source>
        <dbReference type="ARBA" id="ARBA00022801"/>
    </source>
</evidence>
<evidence type="ECO:0000256" key="12">
    <source>
        <dbReference type="ARBA" id="ARBA00023136"/>
    </source>
</evidence>
<dbReference type="GO" id="GO:0005886">
    <property type="term" value="C:plasma membrane"/>
    <property type="evidence" value="ECO:0007669"/>
    <property type="project" value="UniProtKB-SubCell"/>
</dbReference>
<evidence type="ECO:0000256" key="14">
    <source>
        <dbReference type="ARBA" id="ARBA00026104"/>
    </source>
</evidence>
<evidence type="ECO:0000256" key="13">
    <source>
        <dbReference type="ARBA" id="ARBA00024531"/>
    </source>
</evidence>
<keyword evidence="6" id="KW-0479">Metal-binding</keyword>
<keyword evidence="4" id="KW-0597">Phosphoprotein</keyword>
<comment type="subcellular location">
    <subcellularLocation>
        <location evidence="2">Cell membrane</location>
        <topology evidence="2">Multi-pass membrane protein</topology>
    </subcellularLocation>
</comment>
<accession>A0AAE0GJM5</accession>
<dbReference type="GO" id="GO:0046872">
    <property type="term" value="F:metal ion binding"/>
    <property type="evidence" value="ECO:0007669"/>
    <property type="project" value="UniProtKB-KW"/>
</dbReference>
<dbReference type="EMBL" id="LGRX02005087">
    <property type="protein sequence ID" value="KAK3279192.1"/>
    <property type="molecule type" value="Genomic_DNA"/>
</dbReference>
<dbReference type="SUPFAM" id="SSF53474">
    <property type="entry name" value="alpha/beta-Hydrolases"/>
    <property type="match status" value="1"/>
</dbReference>
<evidence type="ECO:0000256" key="4">
    <source>
        <dbReference type="ARBA" id="ARBA00022553"/>
    </source>
</evidence>
<dbReference type="InterPro" id="IPR052214">
    <property type="entry name" value="DAG_Lipase-Related"/>
</dbReference>
<name>A0AAE0GJM5_9CHLO</name>
<reference evidence="17 18" key="1">
    <citation type="journal article" date="2015" name="Genome Biol. Evol.">
        <title>Comparative Genomics of a Bacterivorous Green Alga Reveals Evolutionary Causalities and Consequences of Phago-Mixotrophic Mode of Nutrition.</title>
        <authorList>
            <person name="Burns J.A."/>
            <person name="Paasch A."/>
            <person name="Narechania A."/>
            <person name="Kim E."/>
        </authorList>
    </citation>
    <scope>NUCLEOTIDE SEQUENCE [LARGE SCALE GENOMIC DNA]</scope>
    <source>
        <strain evidence="17 18">PLY_AMNH</strain>
    </source>
</reference>
<organism evidence="17 18">
    <name type="scientific">Cymbomonas tetramitiformis</name>
    <dbReference type="NCBI Taxonomy" id="36881"/>
    <lineage>
        <taxon>Eukaryota</taxon>
        <taxon>Viridiplantae</taxon>
        <taxon>Chlorophyta</taxon>
        <taxon>Pyramimonadophyceae</taxon>
        <taxon>Pyramimonadales</taxon>
        <taxon>Pyramimonadaceae</taxon>
        <taxon>Cymbomonas</taxon>
    </lineage>
</organism>
<evidence type="ECO:0000256" key="3">
    <source>
        <dbReference type="ARBA" id="ARBA00022475"/>
    </source>
</evidence>
<sequence length="628" mass="65990">MSRGLMFQPSSALSRFRKRPDRLSQQAVRNQPESKGEPREGPTQASDDTARGASYFKVASDGLDVAAYATVSAIDAATEVTNVAFGLARGIIRGPATVAENISGSAANPVSVVFGGIDTALGVAQGATGGALGFSKTLSEAAFGLTDTALEATDLVLDATGLEGSAHFQPGEYGGKLAQALTAALGLSQGNAEVMALLLVLLVEGQQEEAEVEALARGLRVLSVLQHAEQRRQLSGAKAPGAVTMLDELCSPSVAARLPLTWREDLPRAALFAAAAYGARWGGAAGLVPPRAARAMSDEAFVLHLTGIAKRDLLLFDWSSRAYSPGYYVALDHATRSVVIAFRGTVSGPDLVTNLTNEAIPAPPALAARTTDLASATGGTVCTDREQDSKGAYVHQGFWLAAEKLAGELHTPVTDALARHPGYSLRVCGHSLGAAVGSLLTLLWRHDPLLSGRIHCYAYAAPCILSKELAMQAALPITSIALGNDLVPSLCLSTARDLIAAARYLSEDVYGKLYGQDEKPSDGDAVHAYSCRDAAADLTSKATSELDDASEFELESLLGLVRTTCMQNQPKLYAAGPVVWLRSKSNHADVLVDPTVFNEIIISDDMFSTHAVTEYMATTQHIGSRGTL</sequence>
<dbReference type="AlphaFoldDB" id="A0AAE0GJM5"/>
<keyword evidence="10" id="KW-1133">Transmembrane helix</keyword>
<keyword evidence="9" id="KW-0442">Lipid degradation</keyword>
<comment type="catalytic activity">
    <reaction evidence="13">
        <text>a 1,2-diacyl-sn-glycerol + H2O = a 2-acylglycerol + a fatty acid + H(+)</text>
        <dbReference type="Rhea" id="RHEA:33275"/>
        <dbReference type="ChEBI" id="CHEBI:15377"/>
        <dbReference type="ChEBI" id="CHEBI:15378"/>
        <dbReference type="ChEBI" id="CHEBI:17389"/>
        <dbReference type="ChEBI" id="CHEBI:17815"/>
        <dbReference type="ChEBI" id="CHEBI:28868"/>
        <dbReference type="EC" id="3.1.1.116"/>
    </reaction>
    <physiologicalReaction direction="left-to-right" evidence="13">
        <dbReference type="Rhea" id="RHEA:33276"/>
    </physiologicalReaction>
</comment>
<evidence type="ECO:0000256" key="15">
    <source>
        <dbReference type="SAM" id="MobiDB-lite"/>
    </source>
</evidence>
<dbReference type="CDD" id="cd00519">
    <property type="entry name" value="Lipase_3"/>
    <property type="match status" value="1"/>
</dbReference>
<dbReference type="Pfam" id="PF01764">
    <property type="entry name" value="Lipase_3"/>
    <property type="match status" value="1"/>
</dbReference>
<keyword evidence="7" id="KW-0378">Hydrolase</keyword>
<evidence type="ECO:0000256" key="9">
    <source>
        <dbReference type="ARBA" id="ARBA00022963"/>
    </source>
</evidence>
<keyword evidence="18" id="KW-1185">Reference proteome</keyword>
<evidence type="ECO:0000256" key="2">
    <source>
        <dbReference type="ARBA" id="ARBA00004651"/>
    </source>
</evidence>
<dbReference type="InterPro" id="IPR029058">
    <property type="entry name" value="AB_hydrolase_fold"/>
</dbReference>
<keyword evidence="8" id="KW-0106">Calcium</keyword>
<evidence type="ECO:0000256" key="1">
    <source>
        <dbReference type="ARBA" id="ARBA00001913"/>
    </source>
</evidence>